<dbReference type="SMART" id="SM00758">
    <property type="entry name" value="PA14"/>
    <property type="match status" value="1"/>
</dbReference>
<feature type="domain" description="PA14" evidence="4">
    <location>
        <begin position="533"/>
        <end position="672"/>
    </location>
</feature>
<evidence type="ECO:0000256" key="2">
    <source>
        <dbReference type="ARBA" id="ARBA00023157"/>
    </source>
</evidence>
<evidence type="ECO:0000256" key="1">
    <source>
        <dbReference type="ARBA" id="ARBA00022729"/>
    </source>
</evidence>
<feature type="chain" id="PRO_5046218616" description="PA14 domain-containing protein" evidence="3">
    <location>
        <begin position="21"/>
        <end position="1217"/>
    </location>
</feature>
<evidence type="ECO:0000313" key="5">
    <source>
        <dbReference type="EMBL" id="GAA5495285.1"/>
    </source>
</evidence>
<dbReference type="InterPro" id="IPR017850">
    <property type="entry name" value="Alkaline_phosphatase_core_sf"/>
</dbReference>
<evidence type="ECO:0000256" key="3">
    <source>
        <dbReference type="SAM" id="SignalP"/>
    </source>
</evidence>
<keyword evidence="2" id="KW-1015">Disulfide bond</keyword>
<sequence>MTRLLSLVFATLCLFGTSKAAAPRPNIIFILCDDLGPGDLGILWQNARSTNQKFPTPHLDQFAHEGLILSRHYCPAPVCAPSRASLYLGRHQGHANVRNNSFDKELDNNHTLGSVMKQAGYATSLIGKWGLQGGSGFPGHPQNRGFDYFFGYLAHLDAHYHYPNEGGKPFYDGFTNIQANLQKGYSTDLITARTKKWIIDHQGSNPNQPFFTVVTYSAPHAGLRVPTNSHLTSTSNYPSGGGLTGGVQWIGTPGNMINTAAGTYDTGIHPDYATATNDTGSAWPDNAKRHATMVRRIDDGVQDIIQTLKDLNLDENTLIVFTSDNGAHNEGGADNVGAYNPTYFDSFGPYDGIKRDLWEGGVRMPTLVRWPSGITSPDTASAHPSQFHDWMATFCDLAGVPSPALSDGISLAPTLTGSGSQKNGVVYCEYSVGGSTPNYAEFESFKRAKSRNQMQFIHIGDYKGVRYNIGSHSDDFLIYDVVNDSKETTDLNGQSGVPSQQDFKNAVLRVRRAGSGYGRPYDSAQIPPQTPSPVTNGLVYRSYEESYPWVPQFETNSASNSGDTLTLDLTKRTRDDDIGIEFTGYLDVPSSGTYKFYLNTDGKAIVRLHDALLIDADFNYSSGSEVNSGNIPLQAGKHPISIRYIHSDTTSHSLNLLWEGPSISKQAIPASQYYRDGNPAPSPPEANDDLNVAIPTNTSILIEVLNNDQDLDGLPQALSIQSITQPSHGTAVIESSQIRYTPSTDYAGSDSFTYTITDGESTDSATVTLSIQDNHAPVATADFLLLRSNTSKSIDVLANDNDSDGPNPIALESVGTPLHGSATISNGVILYTPSNNYTGSDEFTYQVSDGAKSSTGQVRVQISAVPDFLWVPMNEGEGNSISDVSGYLLSNTASGSWTPGKYDFSLNFNGDAEQVEISSQIYQPPLGKSERTVTAWLKPNSNQPEIATWLSYGPNNSGERFSARTELKNGDIVLRLEIQNDYRIGSTKLDDGQWHHVAMVVEDLDSNGSIKLTEVKFYVDGVLDSISEDGSGTPDLNTGSSTTMMIAGSPHSDKYNYAGGIDDVRIYPTALNASQINELAGRTPGTDAWHFQHTGNASPTQADWQMDEDNDGLSRYLELALGGRVDSPDYHLLPQFIPLDTSSAEIIFNMNLNVLGEIDYQIEHSNSLQPDSWNNLEGILDIETHPQIPGMSLGKMRITLDSGSPTLHFYRLNIGNQ</sequence>
<dbReference type="InterPro" id="IPR037524">
    <property type="entry name" value="PA14/GLEYA"/>
</dbReference>
<dbReference type="RefSeq" id="WP_346188108.1">
    <property type="nucleotide sequence ID" value="NZ_BAABRL010000003.1"/>
</dbReference>
<dbReference type="SMART" id="SM00560">
    <property type="entry name" value="LamGL"/>
    <property type="match status" value="1"/>
</dbReference>
<dbReference type="InterPro" id="IPR013320">
    <property type="entry name" value="ConA-like_dom_sf"/>
</dbReference>
<reference evidence="5 6" key="1">
    <citation type="submission" date="2024-02" db="EMBL/GenBank/DDBJ databases">
        <title>Rubritalea halochordaticola NBRC 107102.</title>
        <authorList>
            <person name="Ichikawa N."/>
            <person name="Katano-Makiyama Y."/>
            <person name="Hidaka K."/>
        </authorList>
    </citation>
    <scope>NUCLEOTIDE SEQUENCE [LARGE SCALE GENOMIC DNA]</scope>
    <source>
        <strain evidence="5 6">NBRC 107102</strain>
    </source>
</reference>
<organism evidence="5 6">
    <name type="scientific">Rubritalea halochordaticola</name>
    <dbReference type="NCBI Taxonomy" id="714537"/>
    <lineage>
        <taxon>Bacteria</taxon>
        <taxon>Pseudomonadati</taxon>
        <taxon>Verrucomicrobiota</taxon>
        <taxon>Verrucomicrobiia</taxon>
        <taxon>Verrucomicrobiales</taxon>
        <taxon>Rubritaleaceae</taxon>
        <taxon>Rubritalea</taxon>
    </lineage>
</organism>
<dbReference type="Pfam" id="PF07691">
    <property type="entry name" value="PA14"/>
    <property type="match status" value="1"/>
</dbReference>
<dbReference type="InterPro" id="IPR006558">
    <property type="entry name" value="LamG-like"/>
</dbReference>
<dbReference type="Gene3D" id="2.60.120.380">
    <property type="match status" value="1"/>
</dbReference>
<evidence type="ECO:0000259" key="4">
    <source>
        <dbReference type="PROSITE" id="PS51820"/>
    </source>
</evidence>
<dbReference type="SUPFAM" id="SSF53649">
    <property type="entry name" value="Alkaline phosphatase-like"/>
    <property type="match status" value="1"/>
</dbReference>
<dbReference type="SUPFAM" id="SSF49899">
    <property type="entry name" value="Concanavalin A-like lectins/glucanases"/>
    <property type="match status" value="1"/>
</dbReference>
<dbReference type="EMBL" id="BAABRL010000003">
    <property type="protein sequence ID" value="GAA5495285.1"/>
    <property type="molecule type" value="Genomic_DNA"/>
</dbReference>
<comment type="caution">
    <text evidence="5">The sequence shown here is derived from an EMBL/GenBank/DDBJ whole genome shotgun (WGS) entry which is preliminary data.</text>
</comment>
<name>A0ABP9UY05_9BACT</name>
<proteinExistence type="predicted"/>
<dbReference type="Proteomes" id="UP001424741">
    <property type="component" value="Unassembled WGS sequence"/>
</dbReference>
<dbReference type="Gene3D" id="2.60.40.3440">
    <property type="match status" value="2"/>
</dbReference>
<dbReference type="Gene3D" id="2.60.120.200">
    <property type="match status" value="1"/>
</dbReference>
<dbReference type="InterPro" id="IPR011658">
    <property type="entry name" value="PA14_dom"/>
</dbReference>
<dbReference type="PANTHER" id="PTHR43751">
    <property type="entry name" value="SULFATASE"/>
    <property type="match status" value="1"/>
</dbReference>
<gene>
    <name evidence="5" type="ORF">Rhal01_01460</name>
</gene>
<dbReference type="InterPro" id="IPR052701">
    <property type="entry name" value="GAG_Ulvan_Degrading_Sulfatases"/>
</dbReference>
<dbReference type="SUPFAM" id="SSF56988">
    <property type="entry name" value="Anthrax protective antigen"/>
    <property type="match status" value="1"/>
</dbReference>
<dbReference type="Pfam" id="PF17963">
    <property type="entry name" value="Big_9"/>
    <property type="match status" value="2"/>
</dbReference>
<dbReference type="NCBIfam" id="NF012211">
    <property type="entry name" value="tand_rpt_95"/>
    <property type="match status" value="2"/>
</dbReference>
<dbReference type="Gene3D" id="3.40.720.10">
    <property type="entry name" value="Alkaline Phosphatase, subunit A"/>
    <property type="match status" value="1"/>
</dbReference>
<dbReference type="PROSITE" id="PS51820">
    <property type="entry name" value="PA14"/>
    <property type="match status" value="1"/>
</dbReference>
<keyword evidence="1 3" id="KW-0732">Signal</keyword>
<dbReference type="Pfam" id="PF13385">
    <property type="entry name" value="Laminin_G_3"/>
    <property type="match status" value="1"/>
</dbReference>
<dbReference type="InterPro" id="IPR000917">
    <property type="entry name" value="Sulfatase_N"/>
</dbReference>
<protein>
    <recommendedName>
        <fullName evidence="4">PA14 domain-containing protein</fullName>
    </recommendedName>
</protein>
<dbReference type="Pfam" id="PF00884">
    <property type="entry name" value="Sulfatase"/>
    <property type="match status" value="1"/>
</dbReference>
<evidence type="ECO:0000313" key="6">
    <source>
        <dbReference type="Proteomes" id="UP001424741"/>
    </source>
</evidence>
<accession>A0ABP9UY05</accession>
<dbReference type="PANTHER" id="PTHR43751:SF3">
    <property type="entry name" value="SULFATASE N-TERMINAL DOMAIN-CONTAINING PROTEIN"/>
    <property type="match status" value="1"/>
</dbReference>
<keyword evidence="6" id="KW-1185">Reference proteome</keyword>
<feature type="signal peptide" evidence="3">
    <location>
        <begin position="1"/>
        <end position="20"/>
    </location>
</feature>